<dbReference type="eggNOG" id="COG0548">
    <property type="taxonomic scope" value="Bacteria"/>
</dbReference>
<evidence type="ECO:0000256" key="4">
    <source>
        <dbReference type="ARBA" id="ARBA00022777"/>
    </source>
</evidence>
<name>A0A073IPD9_9BACT</name>
<keyword evidence="2" id="KW-0808">Transferase</keyword>
<dbReference type="InterPro" id="IPR004662">
    <property type="entry name" value="AcgluKinase_fam"/>
</dbReference>
<evidence type="ECO:0000256" key="5">
    <source>
        <dbReference type="ARBA" id="ARBA00022840"/>
    </source>
</evidence>
<accession>A0A073IPD9</accession>
<feature type="domain" description="Aspartate/glutamate/uridylate kinase" evidence="7">
    <location>
        <begin position="3"/>
        <end position="249"/>
    </location>
</feature>
<dbReference type="InterPro" id="IPR001057">
    <property type="entry name" value="Glu/AcGlu_kinase"/>
</dbReference>
<dbReference type="GeneID" id="90983536"/>
<dbReference type="GO" id="GO:0005737">
    <property type="term" value="C:cytoplasm"/>
    <property type="evidence" value="ECO:0007669"/>
    <property type="project" value="InterPro"/>
</dbReference>
<comment type="pathway">
    <text evidence="6">Amino-acid biosynthesis.</text>
</comment>
<dbReference type="RefSeq" id="WP_037975944.1">
    <property type="nucleotide sequence ID" value="NZ_JMKI01000031.1"/>
</dbReference>
<dbReference type="Proteomes" id="UP000027665">
    <property type="component" value="Unassembled WGS sequence"/>
</dbReference>
<evidence type="ECO:0000259" key="7">
    <source>
        <dbReference type="Pfam" id="PF00696"/>
    </source>
</evidence>
<dbReference type="GO" id="GO:0003991">
    <property type="term" value="F:acetylglutamate kinase activity"/>
    <property type="evidence" value="ECO:0007669"/>
    <property type="project" value="TreeGrafter"/>
</dbReference>
<dbReference type="AlphaFoldDB" id="A0A073IPD9"/>
<dbReference type="PANTHER" id="PTHR23342:SF20">
    <property type="entry name" value="[LYSW]-AMINOADIPATE KINASE"/>
    <property type="match status" value="1"/>
</dbReference>
<dbReference type="PATRIC" id="fig|2754.20.peg.45"/>
<dbReference type="InterPro" id="IPR001048">
    <property type="entry name" value="Asp/Glu/Uridylate_kinase"/>
</dbReference>
<dbReference type="PRINTS" id="PR00474">
    <property type="entry name" value="GLU5KINASE"/>
</dbReference>
<reference evidence="8 9" key="1">
    <citation type="submission" date="2014-04" db="EMBL/GenBank/DDBJ databases">
        <title>Draft Genome Sequence of Synergistes jonesii.</title>
        <authorList>
            <person name="Coil D.A."/>
            <person name="Eisen J.A."/>
            <person name="Holland-Moritz H.E."/>
        </authorList>
    </citation>
    <scope>NUCLEOTIDE SEQUENCE [LARGE SCALE GENOMIC DNA]</scope>
    <source>
        <strain evidence="8 9">78-1</strain>
    </source>
</reference>
<keyword evidence="9" id="KW-1185">Reference proteome</keyword>
<dbReference type="PIRSF" id="PIRSF000728">
    <property type="entry name" value="NAGK"/>
    <property type="match status" value="1"/>
</dbReference>
<organism evidence="8 9">
    <name type="scientific">Synergistes jonesii</name>
    <dbReference type="NCBI Taxonomy" id="2754"/>
    <lineage>
        <taxon>Bacteria</taxon>
        <taxon>Thermotogati</taxon>
        <taxon>Synergistota</taxon>
        <taxon>Synergistia</taxon>
        <taxon>Synergistales</taxon>
        <taxon>Synergistaceae</taxon>
        <taxon>Synergistes</taxon>
    </lineage>
</organism>
<evidence type="ECO:0000313" key="8">
    <source>
        <dbReference type="EMBL" id="KEJ92238.1"/>
    </source>
</evidence>
<evidence type="ECO:0000256" key="2">
    <source>
        <dbReference type="ARBA" id="ARBA00022679"/>
    </source>
</evidence>
<comment type="caution">
    <text evidence="8">The sequence shown here is derived from an EMBL/GenBank/DDBJ whole genome shotgun (WGS) entry which is preliminary data.</text>
</comment>
<evidence type="ECO:0000313" key="9">
    <source>
        <dbReference type="Proteomes" id="UP000027665"/>
    </source>
</evidence>
<evidence type="ECO:0000256" key="3">
    <source>
        <dbReference type="ARBA" id="ARBA00022741"/>
    </source>
</evidence>
<dbReference type="STRING" id="2754.EH55_04330"/>
<dbReference type="InterPro" id="IPR036393">
    <property type="entry name" value="AceGlu_kinase-like_sf"/>
</dbReference>
<keyword evidence="5" id="KW-0067">ATP-binding</keyword>
<keyword evidence="3" id="KW-0547">Nucleotide-binding</keyword>
<dbReference type="GO" id="GO:0005524">
    <property type="term" value="F:ATP binding"/>
    <property type="evidence" value="ECO:0007669"/>
    <property type="project" value="UniProtKB-KW"/>
</dbReference>
<dbReference type="GO" id="GO:0006526">
    <property type="term" value="P:L-arginine biosynthetic process"/>
    <property type="evidence" value="ECO:0007669"/>
    <property type="project" value="TreeGrafter"/>
</dbReference>
<dbReference type="PANTHER" id="PTHR23342">
    <property type="entry name" value="N-ACETYLGLUTAMATE SYNTHASE"/>
    <property type="match status" value="1"/>
</dbReference>
<proteinExistence type="predicted"/>
<dbReference type="OrthoDB" id="2493at2"/>
<dbReference type="Pfam" id="PF00696">
    <property type="entry name" value="AA_kinase"/>
    <property type="match status" value="1"/>
</dbReference>
<dbReference type="EMBL" id="JMKI01000031">
    <property type="protein sequence ID" value="KEJ92238.1"/>
    <property type="molecule type" value="Genomic_DNA"/>
</dbReference>
<dbReference type="SUPFAM" id="SSF53633">
    <property type="entry name" value="Carbamate kinase-like"/>
    <property type="match status" value="1"/>
</dbReference>
<keyword evidence="1" id="KW-0028">Amino-acid biosynthesis</keyword>
<sequence length="269" mass="28486">MIGVVKIGGAAGNAVGPLADEIARRTRGGERWIVVHGASGAMDALCAERGIDVRMVTSPSGYKSRFVGERERAVFRDAALSYGASIAEELSARGAKPELFDPEREGHAEAERKDFLRECANGRTRILRGNYSGTVTKTEARPFAAALDKGLVPVVPPLALDAELGISLNVDGDRLAARIAAAVNAEALVILSNVAGLLKSAGDESTLIKSGRLADWDILEHYAQGGMKRKLVACREALDLSVPKVYIADGRVKEPIANAFGGNSTCFAR</sequence>
<evidence type="ECO:0000256" key="6">
    <source>
        <dbReference type="ARBA" id="ARBA00029440"/>
    </source>
</evidence>
<evidence type="ECO:0000256" key="1">
    <source>
        <dbReference type="ARBA" id="ARBA00022605"/>
    </source>
</evidence>
<keyword evidence="4 8" id="KW-0418">Kinase</keyword>
<protein>
    <submittedName>
        <fullName evidence="8">Uridylate kinase</fullName>
    </submittedName>
</protein>
<dbReference type="Gene3D" id="3.40.1160.10">
    <property type="entry name" value="Acetylglutamate kinase-like"/>
    <property type="match status" value="1"/>
</dbReference>
<gene>
    <name evidence="8" type="ORF">EH55_04330</name>
</gene>